<gene>
    <name evidence="1" type="ORF">HanXRQr2_Chr15g0708941</name>
</gene>
<sequence>MIVCATSETEWGCLLWVFGTFPVLDANFYGRSIFSMEKELKKMGVTTQFEDGAKFVAAGLYLHECSSSITPASVYALLDSLKRLKERKLEIPAKFLDKLFQKNWLKPHFGYKRPNECLLFYSAWDSFLKRDDGPFIDEQFYGSRIESYKEELTFLEVITDINNRSQVIASYLDSQSNFERINRFYKYLYDFK</sequence>
<dbReference type="PANTHER" id="PTHR32387">
    <property type="entry name" value="WU:FJ29H11"/>
    <property type="match status" value="1"/>
</dbReference>
<reference evidence="1" key="1">
    <citation type="journal article" date="2017" name="Nature">
        <title>The sunflower genome provides insights into oil metabolism, flowering and Asterid evolution.</title>
        <authorList>
            <person name="Badouin H."/>
            <person name="Gouzy J."/>
            <person name="Grassa C.J."/>
            <person name="Murat F."/>
            <person name="Staton S.E."/>
            <person name="Cottret L."/>
            <person name="Lelandais-Briere C."/>
            <person name="Owens G.L."/>
            <person name="Carrere S."/>
            <person name="Mayjonade B."/>
            <person name="Legrand L."/>
            <person name="Gill N."/>
            <person name="Kane N.C."/>
            <person name="Bowers J.E."/>
            <person name="Hubner S."/>
            <person name="Bellec A."/>
            <person name="Berard A."/>
            <person name="Berges H."/>
            <person name="Blanchet N."/>
            <person name="Boniface M.C."/>
            <person name="Brunel D."/>
            <person name="Catrice O."/>
            <person name="Chaidir N."/>
            <person name="Claudel C."/>
            <person name="Donnadieu C."/>
            <person name="Faraut T."/>
            <person name="Fievet G."/>
            <person name="Helmstetter N."/>
            <person name="King M."/>
            <person name="Knapp S.J."/>
            <person name="Lai Z."/>
            <person name="Le Paslier M.C."/>
            <person name="Lippi Y."/>
            <person name="Lorenzon L."/>
            <person name="Mandel J.R."/>
            <person name="Marage G."/>
            <person name="Marchand G."/>
            <person name="Marquand E."/>
            <person name="Bret-Mestries E."/>
            <person name="Morien E."/>
            <person name="Nambeesan S."/>
            <person name="Nguyen T."/>
            <person name="Pegot-Espagnet P."/>
            <person name="Pouilly N."/>
            <person name="Raftis F."/>
            <person name="Sallet E."/>
            <person name="Schiex T."/>
            <person name="Thomas J."/>
            <person name="Vandecasteele C."/>
            <person name="Vares D."/>
            <person name="Vear F."/>
            <person name="Vautrin S."/>
            <person name="Crespi M."/>
            <person name="Mangin B."/>
            <person name="Burke J.M."/>
            <person name="Salse J."/>
            <person name="Munos S."/>
            <person name="Vincourt P."/>
            <person name="Rieseberg L.H."/>
            <person name="Langlade N.B."/>
        </authorList>
    </citation>
    <scope>NUCLEOTIDE SEQUENCE</scope>
    <source>
        <tissue evidence="1">Leaves</tissue>
    </source>
</reference>
<reference evidence="1" key="2">
    <citation type="submission" date="2020-06" db="EMBL/GenBank/DDBJ databases">
        <title>Helianthus annuus Genome sequencing and assembly Release 2.</title>
        <authorList>
            <person name="Gouzy J."/>
            <person name="Langlade N."/>
            <person name="Munos S."/>
        </authorList>
    </citation>
    <scope>NUCLEOTIDE SEQUENCE</scope>
    <source>
        <tissue evidence="1">Leaves</tissue>
    </source>
</reference>
<dbReference type="Proteomes" id="UP000215914">
    <property type="component" value="Unassembled WGS sequence"/>
</dbReference>
<organism evidence="1 2">
    <name type="scientific">Helianthus annuus</name>
    <name type="common">Common sunflower</name>
    <dbReference type="NCBI Taxonomy" id="4232"/>
    <lineage>
        <taxon>Eukaryota</taxon>
        <taxon>Viridiplantae</taxon>
        <taxon>Streptophyta</taxon>
        <taxon>Embryophyta</taxon>
        <taxon>Tracheophyta</taxon>
        <taxon>Spermatophyta</taxon>
        <taxon>Magnoliopsida</taxon>
        <taxon>eudicotyledons</taxon>
        <taxon>Gunneridae</taxon>
        <taxon>Pentapetalae</taxon>
        <taxon>asterids</taxon>
        <taxon>campanulids</taxon>
        <taxon>Asterales</taxon>
        <taxon>Asteraceae</taxon>
        <taxon>Asteroideae</taxon>
        <taxon>Heliantheae alliance</taxon>
        <taxon>Heliantheae</taxon>
        <taxon>Helianthus</taxon>
    </lineage>
</organism>
<dbReference type="InterPro" id="IPR052957">
    <property type="entry name" value="Auxin_embryo_med"/>
</dbReference>
<dbReference type="EMBL" id="MNCJ02000330">
    <property type="protein sequence ID" value="KAF5765891.1"/>
    <property type="molecule type" value="Genomic_DNA"/>
</dbReference>
<keyword evidence="2" id="KW-1185">Reference proteome</keyword>
<dbReference type="AlphaFoldDB" id="A0A9K3E4G0"/>
<proteinExistence type="predicted"/>
<name>A0A9K3E4G0_HELAN</name>
<dbReference type="Gramene" id="mRNA:HanXRQr2_Chr15g0708941">
    <property type="protein sequence ID" value="CDS:HanXRQr2_Chr15g0708941.1"/>
    <property type="gene ID" value="HanXRQr2_Chr15g0708941"/>
</dbReference>
<comment type="caution">
    <text evidence="1">The sequence shown here is derived from an EMBL/GenBank/DDBJ whole genome shotgun (WGS) entry which is preliminary data.</text>
</comment>
<evidence type="ECO:0000313" key="2">
    <source>
        <dbReference type="Proteomes" id="UP000215914"/>
    </source>
</evidence>
<accession>A0A9K3E4G0</accession>
<evidence type="ECO:0000313" key="1">
    <source>
        <dbReference type="EMBL" id="KAF5765891.1"/>
    </source>
</evidence>
<protein>
    <submittedName>
        <fullName evidence="1">Uncharacterized protein</fullName>
    </submittedName>
</protein>
<dbReference type="PANTHER" id="PTHR32387:SF3">
    <property type="entry name" value="ATP_DNA BINDING PROTEIN"/>
    <property type="match status" value="1"/>
</dbReference>